<dbReference type="InterPro" id="IPR032710">
    <property type="entry name" value="NTF2-like_dom_sf"/>
</dbReference>
<evidence type="ECO:0000313" key="4">
    <source>
        <dbReference type="Proteomes" id="UP000077177"/>
    </source>
</evidence>
<name>A0A172TW64_9BACT</name>
<dbReference type="Gene3D" id="3.10.450.240">
    <property type="match status" value="1"/>
</dbReference>
<dbReference type="KEGG" id="fla:SY85_12690"/>
<reference evidence="4" key="1">
    <citation type="submission" date="2015-01" db="EMBL/GenBank/DDBJ databases">
        <title>Flavisolibacter sp./LCS9/ whole genome sequencing.</title>
        <authorList>
            <person name="Kim M.K."/>
            <person name="Srinivasan S."/>
            <person name="Lee J.-J."/>
        </authorList>
    </citation>
    <scope>NUCLEOTIDE SEQUENCE [LARGE SCALE GENOMIC DNA]</scope>
    <source>
        <strain evidence="4">LCS9</strain>
    </source>
</reference>
<dbReference type="AlphaFoldDB" id="A0A172TW64"/>
<feature type="transmembrane region" description="Helical" evidence="1">
    <location>
        <begin position="52"/>
        <end position="73"/>
    </location>
</feature>
<sequence>MTNMLRNKKAVLLTILLTLCVCLLFARAGGGGGSGGSSSSGGHGHGGGGGPFGFIGLIIWGLYTVVLTVVLFWKKKSALKVIAVAKDDIWNLEHMQQTVENTFYAMQDAWMERDLLKLSKIISCSFYNNNDWQLQNMKANHEKNILENITISSIQIISCRDYREDYLDTFSAFIKGTMIDYTIDDRSGEIIKGSSTNTEKFKDLYVFTRDENTWVLNQIVNDPDLISVLEATSITEEEPANVNIGL</sequence>
<reference evidence="3 4" key="2">
    <citation type="journal article" date="2016" name="Int. J. Syst. Evol. Microbiol.">
        <title>Flavisolibacter tropicus sp. nov., isolated from tropical soil.</title>
        <authorList>
            <person name="Lee J.J."/>
            <person name="Kang M.S."/>
            <person name="Kim G.S."/>
            <person name="Lee C.S."/>
            <person name="Lim S."/>
            <person name="Lee J."/>
            <person name="Roh S.H."/>
            <person name="Kang H."/>
            <person name="Ha J.M."/>
            <person name="Bae S."/>
            <person name="Jung H.Y."/>
            <person name="Kim M.K."/>
        </authorList>
    </citation>
    <scope>NUCLEOTIDE SEQUENCE [LARGE SCALE GENOMIC DNA]</scope>
    <source>
        <strain evidence="3 4">LCS9</strain>
    </source>
</reference>
<evidence type="ECO:0000256" key="1">
    <source>
        <dbReference type="SAM" id="Phobius"/>
    </source>
</evidence>
<dbReference type="OrthoDB" id="9780873at2"/>
<dbReference type="Proteomes" id="UP000077177">
    <property type="component" value="Chromosome"/>
</dbReference>
<organism evidence="3 4">
    <name type="scientific">Flavisolibacter tropicus</name>
    <dbReference type="NCBI Taxonomy" id="1492898"/>
    <lineage>
        <taxon>Bacteria</taxon>
        <taxon>Pseudomonadati</taxon>
        <taxon>Bacteroidota</taxon>
        <taxon>Chitinophagia</taxon>
        <taxon>Chitinophagales</taxon>
        <taxon>Chitinophagaceae</taxon>
        <taxon>Flavisolibacter</taxon>
    </lineage>
</organism>
<dbReference type="RefSeq" id="WP_066405047.1">
    <property type="nucleotide sequence ID" value="NZ_CP011390.1"/>
</dbReference>
<dbReference type="SMART" id="SM00978">
    <property type="entry name" value="Tim44"/>
    <property type="match status" value="1"/>
</dbReference>
<keyword evidence="1" id="KW-1133">Transmembrane helix</keyword>
<keyword evidence="1" id="KW-0472">Membrane</keyword>
<dbReference type="EMBL" id="CP011390">
    <property type="protein sequence ID" value="ANE51236.1"/>
    <property type="molecule type" value="Genomic_DNA"/>
</dbReference>
<keyword evidence="1" id="KW-0812">Transmembrane</keyword>
<protein>
    <recommendedName>
        <fullName evidence="2">Tim44-like domain-containing protein</fullName>
    </recommendedName>
</protein>
<dbReference type="InterPro" id="IPR007379">
    <property type="entry name" value="Tim44-like_dom"/>
</dbReference>
<dbReference type="Pfam" id="PF04280">
    <property type="entry name" value="Tim44"/>
    <property type="match status" value="1"/>
</dbReference>
<evidence type="ECO:0000313" key="3">
    <source>
        <dbReference type="EMBL" id="ANE51236.1"/>
    </source>
</evidence>
<proteinExistence type="predicted"/>
<dbReference type="STRING" id="1492898.SY85_12690"/>
<dbReference type="SUPFAM" id="SSF54427">
    <property type="entry name" value="NTF2-like"/>
    <property type="match status" value="1"/>
</dbReference>
<gene>
    <name evidence="3" type="ORF">SY85_12690</name>
</gene>
<accession>A0A172TW64</accession>
<feature type="domain" description="Tim44-like" evidence="2">
    <location>
        <begin position="78"/>
        <end position="221"/>
    </location>
</feature>
<evidence type="ECO:0000259" key="2">
    <source>
        <dbReference type="SMART" id="SM00978"/>
    </source>
</evidence>
<keyword evidence="4" id="KW-1185">Reference proteome</keyword>